<dbReference type="Proteomes" id="UP000636505">
    <property type="component" value="Unassembled WGS sequence"/>
</dbReference>
<dbReference type="InterPro" id="IPR011330">
    <property type="entry name" value="Glyco_hydro/deAcase_b/a-brl"/>
</dbReference>
<keyword evidence="3" id="KW-1185">Reference proteome</keyword>
<comment type="caution">
    <text evidence="2">The sequence shown here is derived from an EMBL/GenBank/DDBJ whole genome shotgun (WGS) entry which is preliminary data.</text>
</comment>
<dbReference type="Gene3D" id="3.20.20.370">
    <property type="entry name" value="Glycoside hydrolase/deacetylase"/>
    <property type="match status" value="1"/>
</dbReference>
<gene>
    <name evidence="2" type="primary">puuE</name>
    <name evidence="2" type="ORF">IQ241_06710</name>
</gene>
<dbReference type="CDD" id="cd10977">
    <property type="entry name" value="CE4_PuuE_SpCDA1"/>
    <property type="match status" value="1"/>
</dbReference>
<dbReference type="PANTHER" id="PTHR43123">
    <property type="entry name" value="POLYSACCHARIDE DEACETYLASE-RELATED"/>
    <property type="match status" value="1"/>
</dbReference>
<dbReference type="PANTHER" id="PTHR43123:SF1">
    <property type="entry name" value="POLYSACCHARIDE DEACETYLASE-RELATED"/>
    <property type="match status" value="1"/>
</dbReference>
<dbReference type="AlphaFoldDB" id="A0A8J7AM66"/>
<dbReference type="SUPFAM" id="SSF88713">
    <property type="entry name" value="Glycoside hydrolase/deacetylase"/>
    <property type="match status" value="1"/>
</dbReference>
<dbReference type="NCBIfam" id="TIGR03212">
    <property type="entry name" value="uraD_N-term-dom"/>
    <property type="match status" value="1"/>
</dbReference>
<dbReference type="GO" id="GO:0016810">
    <property type="term" value="F:hydrolase activity, acting on carbon-nitrogen (but not peptide) bonds"/>
    <property type="evidence" value="ECO:0007669"/>
    <property type="project" value="InterPro"/>
</dbReference>
<dbReference type="EMBL" id="JADEXG010000011">
    <property type="protein sequence ID" value="MBE9076989.1"/>
    <property type="molecule type" value="Genomic_DNA"/>
</dbReference>
<dbReference type="RefSeq" id="WP_193905650.1">
    <property type="nucleotide sequence ID" value="NZ_JADEXG010000011.1"/>
</dbReference>
<dbReference type="InterPro" id="IPR017625">
    <property type="entry name" value="PuuE"/>
</dbReference>
<proteinExistence type="predicted"/>
<evidence type="ECO:0000313" key="2">
    <source>
        <dbReference type="EMBL" id="MBE9076989.1"/>
    </source>
</evidence>
<accession>A0A8J7AM66</accession>
<dbReference type="GO" id="GO:0005975">
    <property type="term" value="P:carbohydrate metabolic process"/>
    <property type="evidence" value="ECO:0007669"/>
    <property type="project" value="InterPro"/>
</dbReference>
<evidence type="ECO:0000313" key="3">
    <source>
        <dbReference type="Proteomes" id="UP000636505"/>
    </source>
</evidence>
<protein>
    <submittedName>
        <fullName evidence="2">Allantoinase PuuE</fullName>
    </submittedName>
</protein>
<dbReference type="InterPro" id="IPR002509">
    <property type="entry name" value="NODB_dom"/>
</dbReference>
<feature type="domain" description="NodB homology" evidence="1">
    <location>
        <begin position="67"/>
        <end position="284"/>
    </location>
</feature>
<reference evidence="2" key="1">
    <citation type="submission" date="2020-10" db="EMBL/GenBank/DDBJ databases">
        <authorList>
            <person name="Castelo-Branco R."/>
            <person name="Eusebio N."/>
            <person name="Adriana R."/>
            <person name="Vieira A."/>
            <person name="Brugerolle De Fraissinette N."/>
            <person name="Rezende De Castro R."/>
            <person name="Schneider M.P."/>
            <person name="Vasconcelos V."/>
            <person name="Leao P.N."/>
        </authorList>
    </citation>
    <scope>NUCLEOTIDE SEQUENCE</scope>
    <source>
        <strain evidence="2">LEGE 07310</strain>
    </source>
</reference>
<organism evidence="2 3">
    <name type="scientific">Vasconcelosia minhoensis LEGE 07310</name>
    <dbReference type="NCBI Taxonomy" id="915328"/>
    <lineage>
        <taxon>Bacteria</taxon>
        <taxon>Bacillati</taxon>
        <taxon>Cyanobacteriota</taxon>
        <taxon>Cyanophyceae</taxon>
        <taxon>Nodosilineales</taxon>
        <taxon>Cymatolegaceae</taxon>
        <taxon>Vasconcelosia</taxon>
        <taxon>Vasconcelosia minhoensis</taxon>
    </lineage>
</organism>
<dbReference type="PROSITE" id="PS51677">
    <property type="entry name" value="NODB"/>
    <property type="match status" value="1"/>
</dbReference>
<dbReference type="Pfam" id="PF01522">
    <property type="entry name" value="Polysacc_deac_1"/>
    <property type="match status" value="1"/>
</dbReference>
<sequence length="300" mass="34096">MDYPRDLIGYGRKPPDPKWPEGARLALQFVINYEEGGENCILHGDPASEAFLSESVGAEPLYGVRNLNMESMYEYGSRAGFWRLHRLFTERQLPVTVFAVAMAMERNPAAIAAMVEADWEIASHGYRWIDYQYVGAETEQAHIQQAVEIHTRVAGSRPLGFYQGRVSSHTRYLVVAEGGFLYDSDSYADDLPYWAPGFEQPHLTIPYTLDNNDMRFATVQGFNSGDQFFAYLRDAFDTLYAEGADAPKMMSVGLHCRLVGHPGRTAALARFLDYVQQHEAVWVCRRVDIARHWYEHHALS</sequence>
<evidence type="ECO:0000259" key="1">
    <source>
        <dbReference type="PROSITE" id="PS51677"/>
    </source>
</evidence>
<name>A0A8J7AM66_9CYAN</name>